<dbReference type="InterPro" id="IPR000524">
    <property type="entry name" value="Tscrpt_reg_HTH_GntR"/>
</dbReference>
<dbReference type="Gene3D" id="1.10.10.10">
    <property type="entry name" value="Winged helix-like DNA-binding domain superfamily/Winged helix DNA-binding domain"/>
    <property type="match status" value="1"/>
</dbReference>
<evidence type="ECO:0000313" key="6">
    <source>
        <dbReference type="Proteomes" id="UP000027982"/>
    </source>
</evidence>
<dbReference type="PROSITE" id="PS50949">
    <property type="entry name" value="HTH_GNTR"/>
    <property type="match status" value="1"/>
</dbReference>
<evidence type="ECO:0000256" key="3">
    <source>
        <dbReference type="ARBA" id="ARBA00023163"/>
    </source>
</evidence>
<dbReference type="PANTHER" id="PTHR30146">
    <property type="entry name" value="LACI-RELATED TRANSCRIPTIONAL REPRESSOR"/>
    <property type="match status" value="1"/>
</dbReference>
<evidence type="ECO:0000313" key="5">
    <source>
        <dbReference type="EMBL" id="AIE84720.1"/>
    </source>
</evidence>
<dbReference type="Proteomes" id="UP000027982">
    <property type="component" value="Chromosome"/>
</dbReference>
<feature type="domain" description="HTH gntR-type" evidence="4">
    <location>
        <begin position="3"/>
        <end position="71"/>
    </location>
</feature>
<dbReference type="KEGG" id="fgi:OP10G_1352"/>
<proteinExistence type="predicted"/>
<dbReference type="STRING" id="661478.OP10G_1352"/>
<protein>
    <submittedName>
        <fullName evidence="5">GntR family transcriptional regulator with LacI sensor</fullName>
    </submittedName>
</protein>
<evidence type="ECO:0000259" key="4">
    <source>
        <dbReference type="PROSITE" id="PS50949"/>
    </source>
</evidence>
<gene>
    <name evidence="5" type="ORF">OP10G_1352</name>
</gene>
<dbReference type="Gene3D" id="3.40.50.2300">
    <property type="match status" value="2"/>
</dbReference>
<accession>A0A068NPP0</accession>
<organism evidence="5 6">
    <name type="scientific">Fimbriimonas ginsengisoli Gsoil 348</name>
    <dbReference type="NCBI Taxonomy" id="661478"/>
    <lineage>
        <taxon>Bacteria</taxon>
        <taxon>Bacillati</taxon>
        <taxon>Armatimonadota</taxon>
        <taxon>Fimbriimonadia</taxon>
        <taxon>Fimbriimonadales</taxon>
        <taxon>Fimbriimonadaceae</taxon>
        <taxon>Fimbriimonas</taxon>
    </lineage>
</organism>
<sequence>MGRNQWEAIAQAIKEQIERGELAAGNRVRSESEIAEQYGVSRPTAHRALHELQRQGFLVRQRRWGTVVADRSKAQSVACGRVAFVVDRFDQSVNFPQTDLIRGIHDGLGEETDLVITQCGSDPELEARQIRKLEKSADGIIICPTSDPRNNPLLQGLFDRGYPIVVLDRFPEGLHVDTVATDNDGATLRAIRALEERGHRRIGFFSFYKPDFSSVAERHAGYVRALAEVNVSEADLYTRWFPATLESNPAHLVQMVADALFALTRQEDSITALFCVEDSVASAVLTAADRLGIPIPDGLELATFNDWPPMMLRSPWSAHRIVQRSHEIGAEAAKLLLDRIKSGPSDPRVVRVPADFFVADAGMQPTAHSMKTNS</sequence>
<evidence type="ECO:0000256" key="2">
    <source>
        <dbReference type="ARBA" id="ARBA00023125"/>
    </source>
</evidence>
<dbReference type="EMBL" id="CP007139">
    <property type="protein sequence ID" value="AIE84720.1"/>
    <property type="molecule type" value="Genomic_DNA"/>
</dbReference>
<dbReference type="GO" id="GO:0000976">
    <property type="term" value="F:transcription cis-regulatory region binding"/>
    <property type="evidence" value="ECO:0007669"/>
    <property type="project" value="TreeGrafter"/>
</dbReference>
<dbReference type="Pfam" id="PF13377">
    <property type="entry name" value="Peripla_BP_3"/>
    <property type="match status" value="1"/>
</dbReference>
<dbReference type="InterPro" id="IPR036388">
    <property type="entry name" value="WH-like_DNA-bd_sf"/>
</dbReference>
<dbReference type="InterPro" id="IPR028082">
    <property type="entry name" value="Peripla_BP_I"/>
</dbReference>
<keyword evidence="6" id="KW-1185">Reference proteome</keyword>
<keyword evidence="2" id="KW-0238">DNA-binding</keyword>
<evidence type="ECO:0000256" key="1">
    <source>
        <dbReference type="ARBA" id="ARBA00023015"/>
    </source>
</evidence>
<dbReference type="HOGENOM" id="CLU_037628_15_0_0"/>
<dbReference type="PANTHER" id="PTHR30146:SF109">
    <property type="entry name" value="HTH-TYPE TRANSCRIPTIONAL REGULATOR GALS"/>
    <property type="match status" value="1"/>
</dbReference>
<dbReference type="SUPFAM" id="SSF53822">
    <property type="entry name" value="Periplasmic binding protein-like I"/>
    <property type="match status" value="1"/>
</dbReference>
<dbReference type="SUPFAM" id="SSF46785">
    <property type="entry name" value="Winged helix' DNA-binding domain"/>
    <property type="match status" value="1"/>
</dbReference>
<dbReference type="PRINTS" id="PR00035">
    <property type="entry name" value="HTHGNTR"/>
</dbReference>
<dbReference type="SMART" id="SM00345">
    <property type="entry name" value="HTH_GNTR"/>
    <property type="match status" value="1"/>
</dbReference>
<keyword evidence="1" id="KW-0805">Transcription regulation</keyword>
<dbReference type="InterPro" id="IPR036390">
    <property type="entry name" value="WH_DNA-bd_sf"/>
</dbReference>
<keyword evidence="3" id="KW-0804">Transcription</keyword>
<name>A0A068NPP0_FIMGI</name>
<dbReference type="Pfam" id="PF00392">
    <property type="entry name" value="GntR"/>
    <property type="match status" value="1"/>
</dbReference>
<dbReference type="eggNOG" id="COG1609">
    <property type="taxonomic scope" value="Bacteria"/>
</dbReference>
<reference evidence="5 6" key="1">
    <citation type="journal article" date="2014" name="PLoS ONE">
        <title>The first complete genome sequence of the class fimbriimonadia in the phylum armatimonadetes.</title>
        <authorList>
            <person name="Hu Z.Y."/>
            <person name="Wang Y.Z."/>
            <person name="Im W.T."/>
            <person name="Wang S.Y."/>
            <person name="Zhao G.P."/>
            <person name="Zheng H.J."/>
            <person name="Quan Z.X."/>
        </authorList>
    </citation>
    <scope>NUCLEOTIDE SEQUENCE [LARGE SCALE GENOMIC DNA]</scope>
    <source>
        <strain evidence="5">Gsoil 348</strain>
    </source>
</reference>
<dbReference type="CDD" id="cd07377">
    <property type="entry name" value="WHTH_GntR"/>
    <property type="match status" value="1"/>
</dbReference>
<dbReference type="GO" id="GO:0003700">
    <property type="term" value="F:DNA-binding transcription factor activity"/>
    <property type="evidence" value="ECO:0007669"/>
    <property type="project" value="InterPro"/>
</dbReference>
<dbReference type="OrthoDB" id="9799482at2"/>
<dbReference type="InterPro" id="IPR046335">
    <property type="entry name" value="LacI/GalR-like_sensor"/>
</dbReference>
<dbReference type="AlphaFoldDB" id="A0A068NPP0"/>
<dbReference type="RefSeq" id="WP_025226661.1">
    <property type="nucleotide sequence ID" value="NZ_CP007139.1"/>
</dbReference>
<dbReference type="CDD" id="cd06267">
    <property type="entry name" value="PBP1_LacI_sugar_binding-like"/>
    <property type="match status" value="1"/>
</dbReference>